<organism evidence="7 8">
    <name type="scientific">Petromyzon marinus</name>
    <name type="common">Sea lamprey</name>
    <dbReference type="NCBI Taxonomy" id="7757"/>
    <lineage>
        <taxon>Eukaryota</taxon>
        <taxon>Metazoa</taxon>
        <taxon>Chordata</taxon>
        <taxon>Craniata</taxon>
        <taxon>Vertebrata</taxon>
        <taxon>Cyclostomata</taxon>
        <taxon>Hyperoartia</taxon>
        <taxon>Petromyzontiformes</taxon>
        <taxon>Petromyzontidae</taxon>
        <taxon>Petromyzon</taxon>
    </lineage>
</organism>
<dbReference type="Gene3D" id="1.10.555.10">
    <property type="entry name" value="Rho GTPase activation protein"/>
    <property type="match status" value="1"/>
</dbReference>
<dbReference type="GO" id="GO:0005096">
    <property type="term" value="F:GTPase activator activity"/>
    <property type="evidence" value="ECO:0007669"/>
    <property type="project" value="UniProtKB-KW"/>
</dbReference>
<evidence type="ECO:0000256" key="1">
    <source>
        <dbReference type="ARBA" id="ARBA00022468"/>
    </source>
</evidence>
<evidence type="ECO:0000256" key="3">
    <source>
        <dbReference type="ARBA" id="ARBA00070235"/>
    </source>
</evidence>
<dbReference type="SMART" id="SM00324">
    <property type="entry name" value="RhoGAP"/>
    <property type="match status" value="1"/>
</dbReference>
<dbReference type="CTD" id="84986"/>
<comment type="function">
    <text evidence="2">GTPase activator for the Rho-type GTPases by converting them to an inactive GDP-bound state.</text>
</comment>
<feature type="region of interest" description="Disordered" evidence="5">
    <location>
        <begin position="441"/>
        <end position="460"/>
    </location>
</feature>
<dbReference type="RefSeq" id="XP_032808240.1">
    <property type="nucleotide sequence ID" value="XM_032952349.1"/>
</dbReference>
<dbReference type="GO" id="GO:0007165">
    <property type="term" value="P:signal transduction"/>
    <property type="evidence" value="ECO:0007669"/>
    <property type="project" value="InterPro"/>
</dbReference>
<dbReference type="Proteomes" id="UP001318040">
    <property type="component" value="Chromosome 11"/>
</dbReference>
<dbReference type="PROSITE" id="PS50238">
    <property type="entry name" value="RHOGAP"/>
    <property type="match status" value="1"/>
</dbReference>
<feature type="compositionally biased region" description="Polar residues" evidence="5">
    <location>
        <begin position="392"/>
        <end position="401"/>
    </location>
</feature>
<sequence length="560" mass="62426">MPLLAPQPTNQGRGWALGDVTRARDLKWGGGGRKKIMDATERRPLLRSNIVISNEVSAGGSRPSGHVVVSNPDFFVEKLRHEWPERFQEMVVSGVTRHVDLPGTELAQLMGEMDPRLPGSTATAFLRSLPFLRKKAVEKGAVFGAPLTEEGIARIYQLIEYLHKNLHVEGLFRVSGSSLRQQALRDLLNSGREVDLDNAMFHPQDVASVLKAFLGELPEPLLTHRHYNAHLKINELTLFDTKGNKTSVVDKERQLEALQLLFLLLPPANRNLLRLLLDLLHQTARRQDTNKMSAFNLALMFSPHILWPRNVTANDLQENIGKMNNAVAFMIKHSQKLFKAPAYIRKQAMIFFPDASYLETKGAVFGARMQDQMEAAAVEDEPPVGPKRGRLVSSSLEPTENVQRRTDEAIRDLFRHVQNMPDSAKKKKVIKQFNKYSNVSTPVTENQARSKRSTRSRSFSGLIRRRVLGVQFGMDKNSGGSGGTVTPGSELSRRVPYSGDITPGHTPTPPSSATAQPCTVAALRGRPKRRSRSTDAIHEARQSAPEVLNLLNSPLMESYI</sequence>
<keyword evidence="1" id="KW-0343">GTPase activation</keyword>
<dbReference type="GO" id="GO:0051056">
    <property type="term" value="P:regulation of small GTPase mediated signal transduction"/>
    <property type="evidence" value="ECO:0007669"/>
    <property type="project" value="TreeGrafter"/>
</dbReference>
<dbReference type="PANTHER" id="PTHR14963:SF7">
    <property type="entry name" value="RHO GTPASE-ACTIVATING PROTEIN 19"/>
    <property type="match status" value="1"/>
</dbReference>
<dbReference type="FunFam" id="1.10.555.10:FF:000022">
    <property type="entry name" value="rho GTPase-activating protein 19"/>
    <property type="match status" value="1"/>
</dbReference>
<proteinExistence type="predicted"/>
<dbReference type="InterPro" id="IPR008936">
    <property type="entry name" value="Rho_GTPase_activation_prot"/>
</dbReference>
<protein>
    <recommendedName>
        <fullName evidence="3">Rho GTPase-activating protein 19</fullName>
    </recommendedName>
    <alternativeName>
        <fullName evidence="4">Rho-type GTPase-activating protein 19</fullName>
    </alternativeName>
</protein>
<evidence type="ECO:0000256" key="2">
    <source>
        <dbReference type="ARBA" id="ARBA00055252"/>
    </source>
</evidence>
<dbReference type="Pfam" id="PF00620">
    <property type="entry name" value="RhoGAP"/>
    <property type="match status" value="1"/>
</dbReference>
<dbReference type="KEGG" id="pmrn:116941345"/>
<dbReference type="PANTHER" id="PTHR14963">
    <property type="entry name" value="RHO GTPASE ACTIVATING PROTEIN 18,19-RELATED"/>
    <property type="match status" value="1"/>
</dbReference>
<evidence type="ECO:0000259" key="6">
    <source>
        <dbReference type="PROSITE" id="PS50238"/>
    </source>
</evidence>
<dbReference type="AlphaFoldDB" id="A0AAJ7SZ65"/>
<evidence type="ECO:0000256" key="4">
    <source>
        <dbReference type="ARBA" id="ARBA00083391"/>
    </source>
</evidence>
<gene>
    <name evidence="8" type="primary">LOC116941345</name>
</gene>
<dbReference type="InterPro" id="IPR000198">
    <property type="entry name" value="RhoGAP_dom"/>
</dbReference>
<evidence type="ECO:0000256" key="5">
    <source>
        <dbReference type="SAM" id="MobiDB-lite"/>
    </source>
</evidence>
<reference evidence="8" key="1">
    <citation type="submission" date="2025-08" db="UniProtKB">
        <authorList>
            <consortium name="RefSeq"/>
        </authorList>
    </citation>
    <scope>IDENTIFICATION</scope>
    <source>
        <tissue evidence="8">Sperm</tissue>
    </source>
</reference>
<name>A0AAJ7SZ65_PETMA</name>
<dbReference type="SUPFAM" id="SSF48350">
    <property type="entry name" value="GTPase activation domain, GAP"/>
    <property type="match status" value="1"/>
</dbReference>
<keyword evidence="7" id="KW-1185">Reference proteome</keyword>
<evidence type="ECO:0000313" key="8">
    <source>
        <dbReference type="RefSeq" id="XP_032808240.1"/>
    </source>
</evidence>
<feature type="region of interest" description="Disordered" evidence="5">
    <location>
        <begin position="377"/>
        <end position="403"/>
    </location>
</feature>
<evidence type="ECO:0000313" key="7">
    <source>
        <dbReference type="Proteomes" id="UP001318040"/>
    </source>
</evidence>
<feature type="domain" description="Rho-GAP" evidence="6">
    <location>
        <begin position="145"/>
        <end position="338"/>
    </location>
</feature>
<dbReference type="GO" id="GO:0005737">
    <property type="term" value="C:cytoplasm"/>
    <property type="evidence" value="ECO:0007669"/>
    <property type="project" value="TreeGrafter"/>
</dbReference>
<accession>A0AAJ7SZ65</accession>